<evidence type="ECO:0000256" key="2">
    <source>
        <dbReference type="ARBA" id="ARBA00022679"/>
    </source>
</evidence>
<dbReference type="Gene3D" id="3.30.200.20">
    <property type="entry name" value="Phosphorylase Kinase, domain 1"/>
    <property type="match status" value="1"/>
</dbReference>
<dbReference type="InterPro" id="IPR011009">
    <property type="entry name" value="Kinase-like_dom_sf"/>
</dbReference>
<keyword evidence="1" id="KW-0723">Serine/threonine-protein kinase</keyword>
<dbReference type="GO" id="GO:0005524">
    <property type="term" value="F:ATP binding"/>
    <property type="evidence" value="ECO:0007669"/>
    <property type="project" value="UniProtKB-KW"/>
</dbReference>
<evidence type="ECO:0000259" key="7">
    <source>
        <dbReference type="PROSITE" id="PS50011"/>
    </source>
</evidence>
<evidence type="ECO:0008006" key="11">
    <source>
        <dbReference type="Google" id="ProtNLM"/>
    </source>
</evidence>
<dbReference type="PROSITE" id="PS00108">
    <property type="entry name" value="PROTEIN_KINASE_ST"/>
    <property type="match status" value="1"/>
</dbReference>
<keyword evidence="3" id="KW-0547">Nucleotide-binding</keyword>
<dbReference type="EMBL" id="CATQJA010002662">
    <property type="protein sequence ID" value="CAJ0580746.1"/>
    <property type="molecule type" value="Genomic_DNA"/>
</dbReference>
<keyword evidence="10" id="KW-1185">Reference proteome</keyword>
<dbReference type="FunFam" id="1.10.510.10:FF:000008">
    <property type="entry name" value="Non-specific serine/threonine protein kinase"/>
    <property type="match status" value="1"/>
</dbReference>
<dbReference type="AlphaFoldDB" id="A0AA36D4V9"/>
<dbReference type="PANTHER" id="PTHR24353:SF37">
    <property type="entry name" value="CAMP-DEPENDENT PROTEIN KINASE CATALYTIC SUBUNIT PRKX"/>
    <property type="match status" value="1"/>
</dbReference>
<dbReference type="InterPro" id="IPR008271">
    <property type="entry name" value="Ser/Thr_kinase_AS"/>
</dbReference>
<reference evidence="9" key="1">
    <citation type="submission" date="2023-06" db="EMBL/GenBank/DDBJ databases">
        <authorList>
            <person name="Delattre M."/>
        </authorList>
    </citation>
    <scope>NUCLEOTIDE SEQUENCE</scope>
    <source>
        <strain evidence="9">AF72</strain>
    </source>
</reference>
<dbReference type="SMART" id="SM00133">
    <property type="entry name" value="S_TK_X"/>
    <property type="match status" value="1"/>
</dbReference>
<evidence type="ECO:0000313" key="9">
    <source>
        <dbReference type="EMBL" id="CAJ0580746.1"/>
    </source>
</evidence>
<evidence type="ECO:0000259" key="8">
    <source>
        <dbReference type="PROSITE" id="PS51285"/>
    </source>
</evidence>
<dbReference type="InterPro" id="IPR000961">
    <property type="entry name" value="AGC-kinase_C"/>
</dbReference>
<proteinExistence type="predicted"/>
<gene>
    <name evidence="9" type="ORF">MSPICULIGERA_LOCUS18931</name>
</gene>
<dbReference type="Pfam" id="PF00069">
    <property type="entry name" value="Pkinase"/>
    <property type="match status" value="1"/>
</dbReference>
<feature type="domain" description="AGC-kinase C-terminal" evidence="8">
    <location>
        <begin position="262"/>
        <end position="315"/>
    </location>
</feature>
<feature type="domain" description="Protein kinase" evidence="7">
    <location>
        <begin position="10"/>
        <end position="261"/>
    </location>
</feature>
<dbReference type="InterPro" id="IPR000719">
    <property type="entry name" value="Prot_kinase_dom"/>
</dbReference>
<dbReference type="PROSITE" id="PS51285">
    <property type="entry name" value="AGC_KINASE_CTER"/>
    <property type="match status" value="1"/>
</dbReference>
<evidence type="ECO:0000313" key="10">
    <source>
        <dbReference type="Proteomes" id="UP001177023"/>
    </source>
</evidence>
<dbReference type="GO" id="GO:0005952">
    <property type="term" value="C:cAMP-dependent protein kinase complex"/>
    <property type="evidence" value="ECO:0007669"/>
    <property type="project" value="TreeGrafter"/>
</dbReference>
<protein>
    <recommendedName>
        <fullName evidence="11">Protein kinase domain-containing protein</fullName>
    </recommendedName>
</protein>
<dbReference type="SUPFAM" id="SSF56112">
    <property type="entry name" value="Protein kinase-like (PK-like)"/>
    <property type="match status" value="1"/>
</dbReference>
<evidence type="ECO:0000256" key="4">
    <source>
        <dbReference type="ARBA" id="ARBA00022777"/>
    </source>
</evidence>
<accession>A0AA36D4V9</accession>
<sequence>MSTSAPLADLEIVKTIGLGSFNRVQLVKNRKDGRYYALKVMNMAKIISINQINYVHQEKALLAEARHPFIVSLYHTAKNDRNLYLCTEFLSGGELYTHLYTKKVFSFNIAQFFAAEIAAAFTFLHGISVVYRDLKPENLVLSEQGHVKLTDFGFAKKVAGKTFTLCGTAEYLAPEVVTRSGHSFPVDWWALGILTYEMLTGQPPFQGANQEETYDQIQRTEPRFSDSINAVSRSFISDLLEKDPSRRLGTTDSEVKQHPFFTEINFGDLEAGKVQPPIVPHLEREDDTLYFPPFDESDIEEPPSSQRDRDLFAEW</sequence>
<keyword evidence="2" id="KW-0808">Transferase</keyword>
<feature type="compositionally biased region" description="Basic and acidic residues" evidence="6">
    <location>
        <begin position="306"/>
        <end position="315"/>
    </location>
</feature>
<dbReference type="Gene3D" id="1.10.510.10">
    <property type="entry name" value="Transferase(Phosphotransferase) domain 1"/>
    <property type="match status" value="1"/>
</dbReference>
<dbReference type="Proteomes" id="UP001177023">
    <property type="component" value="Unassembled WGS sequence"/>
</dbReference>
<name>A0AA36D4V9_9BILA</name>
<dbReference type="GO" id="GO:0004691">
    <property type="term" value="F:cAMP-dependent protein kinase activity"/>
    <property type="evidence" value="ECO:0007669"/>
    <property type="project" value="TreeGrafter"/>
</dbReference>
<organism evidence="9 10">
    <name type="scientific">Mesorhabditis spiculigera</name>
    <dbReference type="NCBI Taxonomy" id="96644"/>
    <lineage>
        <taxon>Eukaryota</taxon>
        <taxon>Metazoa</taxon>
        <taxon>Ecdysozoa</taxon>
        <taxon>Nematoda</taxon>
        <taxon>Chromadorea</taxon>
        <taxon>Rhabditida</taxon>
        <taxon>Rhabditina</taxon>
        <taxon>Rhabditomorpha</taxon>
        <taxon>Rhabditoidea</taxon>
        <taxon>Rhabditidae</taxon>
        <taxon>Mesorhabditinae</taxon>
        <taxon>Mesorhabditis</taxon>
    </lineage>
</organism>
<dbReference type="SMART" id="SM00220">
    <property type="entry name" value="S_TKc"/>
    <property type="match status" value="1"/>
</dbReference>
<evidence type="ECO:0000256" key="3">
    <source>
        <dbReference type="ARBA" id="ARBA00022741"/>
    </source>
</evidence>
<evidence type="ECO:0000256" key="5">
    <source>
        <dbReference type="ARBA" id="ARBA00022840"/>
    </source>
</evidence>
<evidence type="ECO:0000256" key="6">
    <source>
        <dbReference type="SAM" id="MobiDB-lite"/>
    </source>
</evidence>
<feature type="region of interest" description="Disordered" evidence="6">
    <location>
        <begin position="285"/>
        <end position="315"/>
    </location>
</feature>
<dbReference type="PANTHER" id="PTHR24353">
    <property type="entry name" value="CYCLIC NUCLEOTIDE-DEPENDENT PROTEIN KINASE"/>
    <property type="match status" value="1"/>
</dbReference>
<evidence type="ECO:0000256" key="1">
    <source>
        <dbReference type="ARBA" id="ARBA00022527"/>
    </source>
</evidence>
<feature type="non-terminal residue" evidence="9">
    <location>
        <position position="1"/>
    </location>
</feature>
<dbReference type="PROSITE" id="PS50011">
    <property type="entry name" value="PROTEIN_KINASE_DOM"/>
    <property type="match status" value="1"/>
</dbReference>
<keyword evidence="5" id="KW-0067">ATP-binding</keyword>
<comment type="caution">
    <text evidence="9">The sequence shown here is derived from an EMBL/GenBank/DDBJ whole genome shotgun (WGS) entry which is preliminary data.</text>
</comment>
<keyword evidence="4" id="KW-0418">Kinase</keyword>